<accession>A0A5N5QFW4</accession>
<feature type="compositionally biased region" description="Acidic residues" evidence="1">
    <location>
        <begin position="561"/>
        <end position="578"/>
    </location>
</feature>
<dbReference type="PANTHER" id="PTHR28083">
    <property type="entry name" value="GOOD FOR FULL DBP5 ACTIVITY PROTEIN 2"/>
    <property type="match status" value="1"/>
</dbReference>
<dbReference type="OrthoDB" id="5953249at2759"/>
<dbReference type="InterPro" id="IPR048519">
    <property type="entry name" value="Gfd2/YDR514C-like_C"/>
</dbReference>
<gene>
    <name evidence="3" type="ORF">CTheo_6048</name>
</gene>
<dbReference type="Proteomes" id="UP000383932">
    <property type="component" value="Unassembled WGS sequence"/>
</dbReference>
<evidence type="ECO:0000313" key="3">
    <source>
        <dbReference type="EMBL" id="KAB5590499.1"/>
    </source>
</evidence>
<evidence type="ECO:0000259" key="2">
    <source>
        <dbReference type="Pfam" id="PF21762"/>
    </source>
</evidence>
<feature type="compositionally biased region" description="Polar residues" evidence="1">
    <location>
        <begin position="452"/>
        <end position="469"/>
    </location>
</feature>
<dbReference type="EMBL" id="SSOP01000165">
    <property type="protein sequence ID" value="KAB5590499.1"/>
    <property type="molecule type" value="Genomic_DNA"/>
</dbReference>
<dbReference type="Pfam" id="PF21762">
    <property type="entry name" value="DEDDh_C"/>
    <property type="match status" value="1"/>
</dbReference>
<reference evidence="3 4" key="1">
    <citation type="journal article" date="2019" name="Fungal Biol. Biotechnol.">
        <title>Draft genome sequence of fastidious pathogen Ceratobasidium theobromae, which causes vascular-streak dieback in Theobroma cacao.</title>
        <authorList>
            <person name="Ali S.S."/>
            <person name="Asman A."/>
            <person name="Shao J."/>
            <person name="Firmansyah A.P."/>
            <person name="Susilo A.W."/>
            <person name="Rosmana A."/>
            <person name="McMahon P."/>
            <person name="Junaid M."/>
            <person name="Guest D."/>
            <person name="Kheng T.Y."/>
            <person name="Meinhardt L.W."/>
            <person name="Bailey B.A."/>
        </authorList>
    </citation>
    <scope>NUCLEOTIDE SEQUENCE [LARGE SCALE GENOMIC DNA]</scope>
    <source>
        <strain evidence="3 4">CT2</strain>
    </source>
</reference>
<name>A0A5N5QFW4_9AGAM</name>
<dbReference type="InterPro" id="IPR040151">
    <property type="entry name" value="Gfd2/YDR514C-like"/>
</dbReference>
<evidence type="ECO:0000256" key="1">
    <source>
        <dbReference type="SAM" id="MobiDB-lite"/>
    </source>
</evidence>
<proteinExistence type="predicted"/>
<dbReference type="AlphaFoldDB" id="A0A5N5QFW4"/>
<comment type="caution">
    <text evidence="3">The sequence shown here is derived from an EMBL/GenBank/DDBJ whole genome shotgun (WGS) entry which is preliminary data.</text>
</comment>
<feature type="region of interest" description="Disordered" evidence="1">
    <location>
        <begin position="505"/>
        <end position="585"/>
    </location>
</feature>
<evidence type="ECO:0000313" key="4">
    <source>
        <dbReference type="Proteomes" id="UP000383932"/>
    </source>
</evidence>
<organism evidence="3 4">
    <name type="scientific">Ceratobasidium theobromae</name>
    <dbReference type="NCBI Taxonomy" id="1582974"/>
    <lineage>
        <taxon>Eukaryota</taxon>
        <taxon>Fungi</taxon>
        <taxon>Dikarya</taxon>
        <taxon>Basidiomycota</taxon>
        <taxon>Agaricomycotina</taxon>
        <taxon>Agaricomycetes</taxon>
        <taxon>Cantharellales</taxon>
        <taxon>Ceratobasidiaceae</taxon>
        <taxon>Ceratobasidium</taxon>
    </lineage>
</organism>
<sequence length="585" mass="63184">MSRTDNFQLVDVQGWDWDLHSVYSAYIGYFQSNGVPWYDRSWGHLFSSFEDFLTFGWPTVTVTDSRTGKAHIVTRAGSVSAFSKMVKTRFGETLPKISNVMQIVPNEHTQRHLRQITDMASYKKVHATLPAAELSAFKSRVKHGDLHLIDKLWHSRDKNWLSIRFVWSEKSLLPLEWGYAAVRCAHINAVGSWPPKEENFRKGHFIVAEHVDKVRNKIKPTHPWDYAFGDTHVVGKSKLPDIINSVISSLATPDSESVVNSLVLVGHNIGGDLERLAELKITADSRFKLFAPELPHNMLIVDTAVASLRHGIFGPQLPPAAPLARLLAAQARAPRCTLGNAGNDAWLTLGAMIAMVDRTSTPLNSATIGGAIPSPIPYPTKSASPGLAPQLTGVPGIRPRHNSHVPPASLPFPTTPSADGFPFPSPSPNPNARPISTVFARSRTGSGEGPRTSLSLNGLSINTGPSLSTPDPMAGRAARPISATVGIPMHRNSVNLSTSNVDEFGASNDAPLSRSWNGRSVLGSGRPQTPLGLGGGLLDVKPSKSSKLVVSPSAKPNGADDSSEDESEGTQESDEEPDLQPKARS</sequence>
<protein>
    <recommendedName>
        <fullName evidence="2">Gfd2/YDR514C-like C-terminal domain-containing protein</fullName>
    </recommendedName>
</protein>
<keyword evidence="4" id="KW-1185">Reference proteome</keyword>
<feature type="region of interest" description="Disordered" evidence="1">
    <location>
        <begin position="411"/>
        <end position="476"/>
    </location>
</feature>
<dbReference type="GO" id="GO:0005634">
    <property type="term" value="C:nucleus"/>
    <property type="evidence" value="ECO:0007669"/>
    <property type="project" value="TreeGrafter"/>
</dbReference>
<feature type="compositionally biased region" description="Low complexity" evidence="1">
    <location>
        <begin position="538"/>
        <end position="556"/>
    </location>
</feature>
<dbReference type="PANTHER" id="PTHR28083:SF1">
    <property type="entry name" value="GOOD FOR FULL DBP5 ACTIVITY PROTEIN 2"/>
    <property type="match status" value="1"/>
</dbReference>
<feature type="domain" description="Gfd2/YDR514C-like C-terminal" evidence="2">
    <location>
        <begin position="173"/>
        <end position="355"/>
    </location>
</feature>